<evidence type="ECO:0000256" key="6">
    <source>
        <dbReference type="ARBA" id="ARBA00022692"/>
    </source>
</evidence>
<feature type="transmembrane region" description="Helical" evidence="13">
    <location>
        <begin position="12"/>
        <end position="31"/>
    </location>
</feature>
<comment type="subcellular location">
    <subcellularLocation>
        <location evidence="1">Cell inner membrane</location>
        <topology evidence="1">Multi-pass membrane protein</topology>
    </subcellularLocation>
</comment>
<evidence type="ECO:0000256" key="2">
    <source>
        <dbReference type="ARBA" id="ARBA00022475"/>
    </source>
</evidence>
<evidence type="ECO:0000259" key="16">
    <source>
        <dbReference type="PROSITE" id="PS50885"/>
    </source>
</evidence>
<evidence type="ECO:0000259" key="14">
    <source>
        <dbReference type="PROSITE" id="PS50111"/>
    </source>
</evidence>
<dbReference type="SUPFAM" id="SSF58104">
    <property type="entry name" value="Methyl-accepting chemotaxis protein (MCP) signaling domain"/>
    <property type="match status" value="1"/>
</dbReference>
<keyword evidence="2" id="KW-1003">Cell membrane</keyword>
<dbReference type="SMART" id="SM00283">
    <property type="entry name" value="MA"/>
    <property type="match status" value="1"/>
</dbReference>
<dbReference type="InterPro" id="IPR000727">
    <property type="entry name" value="T_SNARE_dom"/>
</dbReference>
<dbReference type="CDD" id="cd11386">
    <property type="entry name" value="MCP_signal"/>
    <property type="match status" value="1"/>
</dbReference>
<keyword evidence="4" id="KW-0145">Chemotaxis</keyword>
<keyword evidence="9 11" id="KW-0807">Transducer</keyword>
<evidence type="ECO:0000256" key="3">
    <source>
        <dbReference type="ARBA" id="ARBA00022481"/>
    </source>
</evidence>
<dbReference type="AlphaFoldDB" id="A0A423LFU7"/>
<dbReference type="Gene3D" id="3.30.450.20">
    <property type="entry name" value="PAS domain"/>
    <property type="match status" value="1"/>
</dbReference>
<evidence type="ECO:0000259" key="15">
    <source>
        <dbReference type="PROSITE" id="PS50192"/>
    </source>
</evidence>
<evidence type="ECO:0000256" key="4">
    <source>
        <dbReference type="ARBA" id="ARBA00022500"/>
    </source>
</evidence>
<comment type="similarity">
    <text evidence="10">Belongs to the methyl-accepting chemotaxis (MCP) protein family.</text>
</comment>
<feature type="domain" description="HAMP" evidence="16">
    <location>
        <begin position="413"/>
        <end position="435"/>
    </location>
</feature>
<dbReference type="PANTHER" id="PTHR32089:SF119">
    <property type="entry name" value="METHYL-ACCEPTING CHEMOTAXIS PROTEIN CTPL"/>
    <property type="match status" value="1"/>
</dbReference>
<comment type="caution">
    <text evidence="17">The sequence shown here is derived from an EMBL/GenBank/DDBJ whole genome shotgun (WGS) entry which is preliminary data.</text>
</comment>
<dbReference type="Proteomes" id="UP000285757">
    <property type="component" value="Unassembled WGS sequence"/>
</dbReference>
<dbReference type="PROSITE" id="PS50192">
    <property type="entry name" value="T_SNARE"/>
    <property type="match status" value="1"/>
</dbReference>
<reference evidence="17 18" key="1">
    <citation type="submission" date="2016-10" db="EMBL/GenBank/DDBJ databases">
        <title>Comparative genome analysis of multiple Pseudomonas spp. focuses on biocontrol and plant growth promoting traits.</title>
        <authorList>
            <person name="Tao X.-Y."/>
            <person name="Taylor C.G."/>
        </authorList>
    </citation>
    <scope>NUCLEOTIDE SEQUENCE [LARGE SCALE GENOMIC DNA]</scope>
    <source>
        <strain evidence="17 18">24D3</strain>
    </source>
</reference>
<feature type="domain" description="T-SNARE coiled-coil homology" evidence="15">
    <location>
        <begin position="574"/>
        <end position="636"/>
    </location>
</feature>
<proteinExistence type="inferred from homology"/>
<feature type="coiled-coil region" evidence="12">
    <location>
        <begin position="377"/>
        <end position="404"/>
    </location>
</feature>
<dbReference type="InterPro" id="IPR004089">
    <property type="entry name" value="MCPsignal_dom"/>
</dbReference>
<dbReference type="RefSeq" id="WP_123532810.1">
    <property type="nucleotide sequence ID" value="NZ_MOBU01000010.1"/>
</dbReference>
<evidence type="ECO:0000256" key="1">
    <source>
        <dbReference type="ARBA" id="ARBA00004429"/>
    </source>
</evidence>
<keyword evidence="6 13" id="KW-0812">Transmembrane</keyword>
<dbReference type="FunFam" id="1.10.287.950:FF:000001">
    <property type="entry name" value="Methyl-accepting chemotaxis sensory transducer"/>
    <property type="match status" value="1"/>
</dbReference>
<dbReference type="Gene3D" id="1.10.287.950">
    <property type="entry name" value="Methyl-accepting chemotaxis protein"/>
    <property type="match status" value="1"/>
</dbReference>
<accession>A0A423LFU7</accession>
<dbReference type="Pfam" id="PF00672">
    <property type="entry name" value="HAMP"/>
    <property type="match status" value="1"/>
</dbReference>
<dbReference type="SMART" id="SM00304">
    <property type="entry name" value="HAMP"/>
    <property type="match status" value="2"/>
</dbReference>
<dbReference type="PROSITE" id="PS50111">
    <property type="entry name" value="CHEMOTAXIS_TRANSDUC_2"/>
    <property type="match status" value="1"/>
</dbReference>
<dbReference type="PROSITE" id="PS50885">
    <property type="entry name" value="HAMP"/>
    <property type="match status" value="2"/>
</dbReference>
<dbReference type="PANTHER" id="PTHR32089">
    <property type="entry name" value="METHYL-ACCEPTING CHEMOTAXIS PROTEIN MCPB"/>
    <property type="match status" value="1"/>
</dbReference>
<dbReference type="Pfam" id="PF00015">
    <property type="entry name" value="MCPsignal"/>
    <property type="match status" value="1"/>
</dbReference>
<gene>
    <name evidence="17" type="ORF">BK671_14545</name>
</gene>
<keyword evidence="3" id="KW-0488">Methylation</keyword>
<evidence type="ECO:0000256" key="11">
    <source>
        <dbReference type="PROSITE-ProRule" id="PRU00284"/>
    </source>
</evidence>
<dbReference type="CDD" id="cd06225">
    <property type="entry name" value="HAMP"/>
    <property type="match status" value="1"/>
</dbReference>
<evidence type="ECO:0000256" key="13">
    <source>
        <dbReference type="SAM" id="Phobius"/>
    </source>
</evidence>
<name>A0A423LFU7_PSEFL</name>
<keyword evidence="8 13" id="KW-0472">Membrane</keyword>
<evidence type="ECO:0000256" key="7">
    <source>
        <dbReference type="ARBA" id="ARBA00022989"/>
    </source>
</evidence>
<dbReference type="GO" id="GO:0005886">
    <property type="term" value="C:plasma membrane"/>
    <property type="evidence" value="ECO:0007669"/>
    <property type="project" value="UniProtKB-SubCell"/>
</dbReference>
<dbReference type="EMBL" id="MOBU01000010">
    <property type="protein sequence ID" value="RON67192.1"/>
    <property type="molecule type" value="Genomic_DNA"/>
</dbReference>
<feature type="transmembrane region" description="Helical" evidence="13">
    <location>
        <begin position="304"/>
        <end position="326"/>
    </location>
</feature>
<keyword evidence="7 13" id="KW-1133">Transmembrane helix</keyword>
<dbReference type="GO" id="GO:0007165">
    <property type="term" value="P:signal transduction"/>
    <property type="evidence" value="ECO:0007669"/>
    <property type="project" value="UniProtKB-KW"/>
</dbReference>
<evidence type="ECO:0000256" key="9">
    <source>
        <dbReference type="ARBA" id="ARBA00023224"/>
    </source>
</evidence>
<protein>
    <submittedName>
        <fullName evidence="17">Chemotaxis protein</fullName>
    </submittedName>
</protein>
<keyword evidence="12" id="KW-0175">Coiled coil</keyword>
<dbReference type="InterPro" id="IPR003660">
    <property type="entry name" value="HAMP_dom"/>
</dbReference>
<dbReference type="GO" id="GO:0006935">
    <property type="term" value="P:chemotaxis"/>
    <property type="evidence" value="ECO:0007669"/>
    <property type="project" value="UniProtKB-KW"/>
</dbReference>
<evidence type="ECO:0000256" key="10">
    <source>
        <dbReference type="ARBA" id="ARBA00029447"/>
    </source>
</evidence>
<evidence type="ECO:0000313" key="18">
    <source>
        <dbReference type="Proteomes" id="UP000285757"/>
    </source>
</evidence>
<organism evidence="17 18">
    <name type="scientific">Pseudomonas fluorescens</name>
    <dbReference type="NCBI Taxonomy" id="294"/>
    <lineage>
        <taxon>Bacteria</taxon>
        <taxon>Pseudomonadati</taxon>
        <taxon>Pseudomonadota</taxon>
        <taxon>Gammaproteobacteria</taxon>
        <taxon>Pseudomonadales</taxon>
        <taxon>Pseudomonadaceae</taxon>
        <taxon>Pseudomonas</taxon>
    </lineage>
</organism>
<evidence type="ECO:0000256" key="5">
    <source>
        <dbReference type="ARBA" id="ARBA00022519"/>
    </source>
</evidence>
<sequence length="659" mass="70132">MLANLSMKNKLLLTIVPLTLLVYLSTIVMVYRSSKASTEALAQVAVEAIAHQQAAEIMAYFNGALHAARMTSDMLSRELVEGQLQDSRVADQMLESLLHNSAQVKVAWWLPLRSAKSEAVFWMRAGSDVQPAPAQQREALLGATEQGILERETISSPQPLAGSGSSRPVISMLIPVRQNGRVVGSIGLGFDADQLQQRVAQLRPLGVGLAALTAHDTRLVAHPDPTRVGRLEAETEGDFLGEHLPDMINAVRKGEPLTLRFVSPAMGEEVFMLGVPIVIGDTATPWSFGIALPSAALLVGVKTLALKLLLLGILSVLLLAGMILLLGRALSRPLSAIVQAIRQLAAGEADLRLRLPVKGSDELASLAKEFNGFLDSMANLVSEIKSTSQKLQNTSEELQQDSRASGVVVNAQRDEVGQLATAMQQMAATVEEVARNAGQAAQVTREGDLAVAQGQATVANLSAAIAKDAQLLEQVTALTVDLSDASQTIGNVVAVIRDIAEQTNLLALNAAIESARAGEQGRGFAVVADEVRALARRTHSSTEDVCKNISMIQECTRTVVEMVTKSLGTSQANVASAQEASVSLHRITQMIGQVRDMSQQIATATGQQATTSEQLSRSLVTIADSAESASRSARQVHQRSQDLQSSAGSLNVLVSRFKL</sequence>
<evidence type="ECO:0000256" key="12">
    <source>
        <dbReference type="SAM" id="Coils"/>
    </source>
</evidence>
<keyword evidence="5" id="KW-0997">Cell inner membrane</keyword>
<evidence type="ECO:0000256" key="8">
    <source>
        <dbReference type="ARBA" id="ARBA00023136"/>
    </source>
</evidence>
<feature type="domain" description="HAMP" evidence="16">
    <location>
        <begin position="328"/>
        <end position="382"/>
    </location>
</feature>
<feature type="domain" description="Methyl-accepting transducer" evidence="14">
    <location>
        <begin position="387"/>
        <end position="623"/>
    </location>
</feature>
<evidence type="ECO:0000313" key="17">
    <source>
        <dbReference type="EMBL" id="RON67192.1"/>
    </source>
</evidence>